<evidence type="ECO:0000313" key="2">
    <source>
        <dbReference type="EMBL" id="SPC86029.1"/>
    </source>
</evidence>
<reference evidence="2" key="1">
    <citation type="submission" date="2018-02" db="EMBL/GenBank/DDBJ databases">
        <authorList>
            <person name="Cohen D.B."/>
            <person name="Kent A.D."/>
        </authorList>
    </citation>
    <scope>NUCLEOTIDE SEQUENCE</scope>
</reference>
<sequence>MRSHAPLVCSARLPTCHHARPSHHFLRNWRSRNPLGPRPPPTDRSSSDLSLFGGKNSIGEVTRSHALKKKLATLFTRSSAATLFEAQNTSCQAPKQQTSSPFGLLTGRSTVWRWNCHHRRLHTPPRAGEALATFSTSQHAAACARHTRPHS</sequence>
<evidence type="ECO:0000256" key="1">
    <source>
        <dbReference type="SAM" id="MobiDB-lite"/>
    </source>
</evidence>
<gene>
    <name evidence="2" type="ORF">FSB_LOCUS13911</name>
</gene>
<accession>A0A2N9FGM6</accession>
<dbReference type="EMBL" id="OIVN01000819">
    <property type="protein sequence ID" value="SPC86029.1"/>
    <property type="molecule type" value="Genomic_DNA"/>
</dbReference>
<name>A0A2N9FGM6_FAGSY</name>
<proteinExistence type="predicted"/>
<protein>
    <submittedName>
        <fullName evidence="2">Uncharacterized protein</fullName>
    </submittedName>
</protein>
<feature type="region of interest" description="Disordered" evidence="1">
    <location>
        <begin position="28"/>
        <end position="50"/>
    </location>
</feature>
<organism evidence="2">
    <name type="scientific">Fagus sylvatica</name>
    <name type="common">Beechnut</name>
    <dbReference type="NCBI Taxonomy" id="28930"/>
    <lineage>
        <taxon>Eukaryota</taxon>
        <taxon>Viridiplantae</taxon>
        <taxon>Streptophyta</taxon>
        <taxon>Embryophyta</taxon>
        <taxon>Tracheophyta</taxon>
        <taxon>Spermatophyta</taxon>
        <taxon>Magnoliopsida</taxon>
        <taxon>eudicotyledons</taxon>
        <taxon>Gunneridae</taxon>
        <taxon>Pentapetalae</taxon>
        <taxon>rosids</taxon>
        <taxon>fabids</taxon>
        <taxon>Fagales</taxon>
        <taxon>Fagaceae</taxon>
        <taxon>Fagus</taxon>
    </lineage>
</organism>
<dbReference type="AlphaFoldDB" id="A0A2N9FGM6"/>